<evidence type="ECO:0000313" key="6">
    <source>
        <dbReference type="Proteomes" id="UP000027142"/>
    </source>
</evidence>
<evidence type="ECO:0000313" key="5">
    <source>
        <dbReference type="EMBL" id="AIC94189.1"/>
    </source>
</evidence>
<dbReference type="PATRIC" id="fig|1246626.3.peg.1599"/>
<feature type="domain" description="Aerobactin siderophore biosynthesis IucA/IucC-like C-terminal" evidence="4">
    <location>
        <begin position="390"/>
        <end position="558"/>
    </location>
</feature>
<dbReference type="GO" id="GO:0016881">
    <property type="term" value="F:acid-amino acid ligase activity"/>
    <property type="evidence" value="ECO:0007669"/>
    <property type="project" value="UniProtKB-ARBA"/>
</dbReference>
<dbReference type="InterPro" id="IPR037455">
    <property type="entry name" value="LucA/IucC-like"/>
</dbReference>
<evidence type="ECO:0000256" key="2">
    <source>
        <dbReference type="ARBA" id="ARBA00007832"/>
    </source>
</evidence>
<dbReference type="Pfam" id="PF06276">
    <property type="entry name" value="FhuF"/>
    <property type="match status" value="1"/>
</dbReference>
<dbReference type="PANTHER" id="PTHR34384:SF6">
    <property type="entry name" value="STAPHYLOFERRIN B SYNTHASE"/>
    <property type="match status" value="1"/>
</dbReference>
<comment type="pathway">
    <text evidence="1">Siderophore biosynthesis.</text>
</comment>
<dbReference type="STRING" id="1246626.BleG1_1611"/>
<proteinExistence type="inferred from homology"/>
<protein>
    <submittedName>
        <fullName evidence="5">Rhizobactin siderophore biosynthesis protein rhbF</fullName>
    </submittedName>
</protein>
<dbReference type="Proteomes" id="UP000027142">
    <property type="component" value="Chromosome"/>
</dbReference>
<dbReference type="InterPro" id="IPR007310">
    <property type="entry name" value="Aerobactin_biosyn_IucA/IucC_N"/>
</dbReference>
<dbReference type="eggNOG" id="COG4264">
    <property type="taxonomic scope" value="Bacteria"/>
</dbReference>
<sequence length="580" mass="67458">MQKPSNLPNKAEQRVIRQCFEAILFEQLLPYDERPAQNGWKIFTIRGKKHMYQCLGKRSAFDRVRIQGMPLLSARSGRQAFPRIKDIVEDAALSVEKSQALYAELSQTVFLSNWNEEYIRGTPSRRMLTYEQLEEAIGEGHPYHPCFKARTGFSLEDHQAFGNEAGAVFSLVWLGVKKEDVHTYYPEEEQSFLQKEFGYDTWKKVVEALCQAGGQLYDYRILPIHPWQWETLQNNELKEAVETKDVLYLGAFGDCYGASQSIRTVMNKDNPFQAQLKLPLQMINTSSLRTVQSESVAAAPHLSRWLQEVVEQDPFLHKQHDVRLLKEYAGASYEPSRYPSIMGNVNVIFRESVQSQLQSGERAVPLNALSLKEKDGSLFIAPFLKDFGIEAWLKQLIEVVVTPVVHLCLVHGIAVEAHGQNMILILSDTNWPIGVLLRDFHESLEYYEPYVKEKKSIPHFHEIHSSFKEGAVDDYYWMSSPEALRELIVDTLFVYNLTELSWQLECELDFKEDRFWNFVTVSLMRYLQRENEMNEHLHAFHLHKEKMTTESLFKKKWTGEKECRHLIRNPIQLEGMYAYR</sequence>
<dbReference type="Gene3D" id="6.10.250.3370">
    <property type="match status" value="1"/>
</dbReference>
<evidence type="ECO:0000259" key="4">
    <source>
        <dbReference type="Pfam" id="PF06276"/>
    </source>
</evidence>
<accession>A0A060M275</accession>
<dbReference type="AlphaFoldDB" id="A0A060M275"/>
<dbReference type="Gene3D" id="1.10.510.40">
    <property type="match status" value="1"/>
</dbReference>
<evidence type="ECO:0000259" key="3">
    <source>
        <dbReference type="Pfam" id="PF04183"/>
    </source>
</evidence>
<dbReference type="OrthoDB" id="495728at2"/>
<dbReference type="RefSeq" id="WP_038479216.1">
    <property type="nucleotide sequence ID" value="NZ_CP003923.1"/>
</dbReference>
<comment type="similarity">
    <text evidence="2">Belongs to the IucA/IucC family.</text>
</comment>
<dbReference type="HOGENOM" id="CLU_018524_0_1_9"/>
<dbReference type="PANTHER" id="PTHR34384">
    <property type="entry name" value="L-2,3-DIAMINOPROPANOATE--CITRATE LIGASE"/>
    <property type="match status" value="1"/>
</dbReference>
<keyword evidence="6" id="KW-1185">Reference proteome</keyword>
<dbReference type="GO" id="GO:0019290">
    <property type="term" value="P:siderophore biosynthetic process"/>
    <property type="evidence" value="ECO:0007669"/>
    <property type="project" value="InterPro"/>
</dbReference>
<reference evidence="5 6" key="1">
    <citation type="journal article" date="2014" name="Gene">
        <title>A comparative genomic analysis of the alkalitolerant soil bacterium Bacillus lehensis G1.</title>
        <authorList>
            <person name="Noor Y.M."/>
            <person name="Samsulrizal N.H."/>
            <person name="Jema'on N.A."/>
            <person name="Low K.O."/>
            <person name="Ramli A.N."/>
            <person name="Alias N.I."/>
            <person name="Damis S.I."/>
            <person name="Fuzi S.F."/>
            <person name="Isa M.N."/>
            <person name="Murad A.M."/>
            <person name="Raih M.F."/>
            <person name="Bakar F.D."/>
            <person name="Najimudin N."/>
            <person name="Mahadi N.M."/>
            <person name="Illias R.M."/>
        </authorList>
    </citation>
    <scope>NUCLEOTIDE SEQUENCE [LARGE SCALE GENOMIC DNA]</scope>
    <source>
        <strain evidence="5 6">G1</strain>
    </source>
</reference>
<feature type="domain" description="Aerobactin siderophore biosynthesis IucA/IucC N-terminal" evidence="3">
    <location>
        <begin position="130"/>
        <end position="369"/>
    </location>
</feature>
<dbReference type="InterPro" id="IPR022770">
    <property type="entry name" value="IucA/IucC-like_C"/>
</dbReference>
<organism evidence="5 6">
    <name type="scientific">Shouchella lehensis G1</name>
    <dbReference type="NCBI Taxonomy" id="1246626"/>
    <lineage>
        <taxon>Bacteria</taxon>
        <taxon>Bacillati</taxon>
        <taxon>Bacillota</taxon>
        <taxon>Bacilli</taxon>
        <taxon>Bacillales</taxon>
        <taxon>Bacillaceae</taxon>
        <taxon>Shouchella</taxon>
    </lineage>
</organism>
<dbReference type="KEGG" id="ble:BleG1_1611"/>
<dbReference type="Pfam" id="PF04183">
    <property type="entry name" value="IucA_IucC"/>
    <property type="match status" value="1"/>
</dbReference>
<evidence type="ECO:0000256" key="1">
    <source>
        <dbReference type="ARBA" id="ARBA00004924"/>
    </source>
</evidence>
<gene>
    <name evidence="5" type="ORF">BleG1_1611</name>
</gene>
<dbReference type="EMBL" id="CP003923">
    <property type="protein sequence ID" value="AIC94189.1"/>
    <property type="molecule type" value="Genomic_DNA"/>
</dbReference>
<name>A0A060M275_9BACI</name>